<evidence type="ECO:0000256" key="2">
    <source>
        <dbReference type="ARBA" id="ARBA00022553"/>
    </source>
</evidence>
<dbReference type="NCBIfam" id="TIGR04532">
    <property type="entry name" value="PT_fungal_PKS"/>
    <property type="match status" value="1"/>
</dbReference>
<dbReference type="GO" id="GO:0044550">
    <property type="term" value="P:secondary metabolite biosynthetic process"/>
    <property type="evidence" value="ECO:0007669"/>
    <property type="project" value="TreeGrafter"/>
</dbReference>
<feature type="domain" description="Carrier" evidence="6">
    <location>
        <begin position="1648"/>
        <end position="1725"/>
    </location>
</feature>
<feature type="domain" description="PKS/mFAS DH" evidence="8">
    <location>
        <begin position="1284"/>
        <end position="1592"/>
    </location>
</feature>
<evidence type="ECO:0000256" key="1">
    <source>
        <dbReference type="ARBA" id="ARBA00022450"/>
    </source>
</evidence>
<name>A0A2P4ZDE8_9HYPO</name>
<dbReference type="Pfam" id="PF00698">
    <property type="entry name" value="Acyl_transf_1"/>
    <property type="match status" value="1"/>
</dbReference>
<dbReference type="InterPro" id="IPR020806">
    <property type="entry name" value="PKS_PP-bd"/>
</dbReference>
<dbReference type="GO" id="GO:0004312">
    <property type="term" value="F:fatty acid synthase activity"/>
    <property type="evidence" value="ECO:0007669"/>
    <property type="project" value="TreeGrafter"/>
</dbReference>
<dbReference type="InterPro" id="IPR014030">
    <property type="entry name" value="Ketoacyl_synth_N"/>
</dbReference>
<dbReference type="EMBL" id="JPDN02000039">
    <property type="protein sequence ID" value="PON22306.1"/>
    <property type="molecule type" value="Genomic_DNA"/>
</dbReference>
<feature type="active site" description="Proton donor; for dehydratase activity" evidence="4">
    <location>
        <position position="1505"/>
    </location>
</feature>
<dbReference type="PANTHER" id="PTHR43775">
    <property type="entry name" value="FATTY ACID SYNTHASE"/>
    <property type="match status" value="1"/>
</dbReference>
<accession>A0A2P4ZDE8</accession>
<keyword evidence="2" id="KW-0597">Phosphoprotein</keyword>
<dbReference type="Pfam" id="PF22621">
    <property type="entry name" value="CurL-like_PKS_C"/>
    <property type="match status" value="1"/>
</dbReference>
<dbReference type="STRING" id="398673.A0A2P4ZDE8"/>
<dbReference type="InterPro" id="IPR016039">
    <property type="entry name" value="Thiolase-like"/>
</dbReference>
<keyword evidence="1" id="KW-0596">Phosphopantetheine</keyword>
<feature type="region of interest" description="Disordered" evidence="5">
    <location>
        <begin position="1629"/>
        <end position="1651"/>
    </location>
</feature>
<dbReference type="InterPro" id="IPR020841">
    <property type="entry name" value="PKS_Beta-ketoAc_synthase_dom"/>
</dbReference>
<dbReference type="InterPro" id="IPR016035">
    <property type="entry name" value="Acyl_Trfase/lysoPLipase"/>
</dbReference>
<dbReference type="PROSITE" id="PS52019">
    <property type="entry name" value="PKS_MFAS_DH"/>
    <property type="match status" value="1"/>
</dbReference>
<comment type="caution">
    <text evidence="9">The sequence shown here is derived from an EMBL/GenBank/DDBJ whole genome shotgun (WGS) entry which is preliminary data.</text>
</comment>
<dbReference type="GO" id="GO:0006633">
    <property type="term" value="P:fatty acid biosynthetic process"/>
    <property type="evidence" value="ECO:0007669"/>
    <property type="project" value="TreeGrafter"/>
</dbReference>
<dbReference type="InterPro" id="IPR050091">
    <property type="entry name" value="PKS_NRPS_Biosynth_Enz"/>
</dbReference>
<feature type="region of interest" description="N-terminal hotdog fold" evidence="4">
    <location>
        <begin position="1284"/>
        <end position="1417"/>
    </location>
</feature>
<dbReference type="CDD" id="cd00833">
    <property type="entry name" value="PKS"/>
    <property type="match status" value="1"/>
</dbReference>
<dbReference type="PROSITE" id="PS00012">
    <property type="entry name" value="PHOSPHOPANTETHEINE"/>
    <property type="match status" value="2"/>
</dbReference>
<dbReference type="Proteomes" id="UP000054821">
    <property type="component" value="Unassembled WGS sequence"/>
</dbReference>
<dbReference type="Pfam" id="PF00975">
    <property type="entry name" value="Thioesterase"/>
    <property type="match status" value="1"/>
</dbReference>
<dbReference type="InterPro" id="IPR029058">
    <property type="entry name" value="AB_hydrolase_fold"/>
</dbReference>
<dbReference type="SUPFAM" id="SSF52151">
    <property type="entry name" value="FabD/lysophospholipase-like"/>
    <property type="match status" value="1"/>
</dbReference>
<dbReference type="InterPro" id="IPR016036">
    <property type="entry name" value="Malonyl_transacylase_ACP-bd"/>
</dbReference>
<dbReference type="RefSeq" id="XP_018666271.1">
    <property type="nucleotide sequence ID" value="XM_018800806.1"/>
</dbReference>
<dbReference type="SUPFAM" id="SSF47336">
    <property type="entry name" value="ACP-like"/>
    <property type="match status" value="2"/>
</dbReference>
<evidence type="ECO:0000259" key="8">
    <source>
        <dbReference type="PROSITE" id="PS52019"/>
    </source>
</evidence>
<feature type="region of interest" description="Disordered" evidence="5">
    <location>
        <begin position="1830"/>
        <end position="1857"/>
    </location>
</feature>
<dbReference type="InterPro" id="IPR049900">
    <property type="entry name" value="PKS_mFAS_DH"/>
</dbReference>
<dbReference type="Gene3D" id="1.10.1200.10">
    <property type="entry name" value="ACP-like"/>
    <property type="match status" value="2"/>
</dbReference>
<feature type="region of interest" description="C-terminal hotdog fold" evidence="4">
    <location>
        <begin position="1442"/>
        <end position="1592"/>
    </location>
</feature>
<evidence type="ECO:0000313" key="10">
    <source>
        <dbReference type="Proteomes" id="UP000054821"/>
    </source>
</evidence>
<dbReference type="InterPro" id="IPR014043">
    <property type="entry name" value="Acyl_transferase_dom"/>
</dbReference>
<evidence type="ECO:0000313" key="9">
    <source>
        <dbReference type="EMBL" id="PON22306.1"/>
    </source>
</evidence>
<gene>
    <name evidence="9" type="ORF">TGAM01_v208789</name>
</gene>
<reference evidence="9 10" key="1">
    <citation type="journal article" date="2016" name="Genome Announc.">
        <title>Draft Whole-Genome Sequence of Trichoderma gamsii T6085, a Promising Biocontrol Agent of Fusarium Head Blight on Wheat.</title>
        <authorList>
            <person name="Baroncelli R."/>
            <person name="Zapparata A."/>
            <person name="Piaggeschi G."/>
            <person name="Sarrocco S."/>
            <person name="Vannacci G."/>
        </authorList>
    </citation>
    <scope>NUCLEOTIDE SEQUENCE [LARGE SCALE GENOMIC DNA]</scope>
    <source>
        <strain evidence="9 10">T6085</strain>
    </source>
</reference>
<dbReference type="InterPro" id="IPR042104">
    <property type="entry name" value="PKS_dehydratase_sf"/>
</dbReference>
<keyword evidence="10" id="KW-1185">Reference proteome</keyword>
<dbReference type="GeneID" id="29980889"/>
<sequence>MSGQDAQIIFFGDQTVDTLQNIKILANQARTSPIIARFLRECADVVQVNLSELDTKEKQPYLRFESILELAEIFAEQNTPFEAVSTILFFIAQFGDLLFRAENDPSFFKASRNSPSYSIGLCTGLLPAAAAATARDVGELLTIGRGLIPVAYRLGVQQWRSAHEIESAPGSWAVAIVSVDPQEIENIINAFNDDMAIPQHRHIYISTLAHRWAVISGPPSLFPELWSYSKTLASASKMTVPIGTPAHAPHIQPIDISKVLGQSAVYELPIRENVHVISTSTCQPFEGVTLGDVLIEALRDITCRMLNLAGVIDYIISELQGTEMVNLDPLGPKSQIDSFKKALENGGINFTTQSVQSDVKSGLRDGSDLVAVVGMSARLPGSEDIDSFWETLQAGRKIESEIPASRFDLETHYDPTGVKKNTVTTPYGSFLDNPELFDNRLFNVSPREAKQMDPIQRILLMCSYEALQMAGYTTEAATLSTNRGRIATYFGQSADDWREANNSQDVDIFFIQGGVRPFSTGRLNYHYKWAGGNYSVDSACAGSSTSVILAVNALLSRECDTALAGGGSIYTATTQYAGLSRAGFLSKTLGGCKTFREDADGYLRGEGVGLVVLKRLEDAIADNDNVLAVLRRGARNYSWNSSSITHPSADAQVNLIRQVLRNADIDPKDVNFVEAHGTGTQAGDAMEMEAMTRVFGSDRAEDNPLYIGAVKANVGHGEAASGITSLIKAIEMIRRKSIPKQPGFPGPLNPKFPPLGKMNIHIPDQTFPFKSSPSSKDGKRRILINNFDASGGNNSMLLEDAPERLHKSEDDPRKFYTVAVSARTTTSLQNNARRLLEYLESHQDVRLSDLAYTTTARRIHEDLRKAYTAQNVSELQQLLAADLKKDFGGISPSNPPSSVVFTFTGQGSQYAGMGKQLFATSPRFRKTVESLQGVCTWHGFPSITDLIASGDVEIGAYSAVQVQLAIVVLELALADLWKSWGIEPDVVIGYSLGEYAALHVAGVLSVHDVLYIVGKRAILIQEKCTPGTHSMLAIQASESDVKDKLLAYPSCEVSCKGAPNSNVVSGPADDIVDLQSQMKKEGYSSTLLEIPYGFHSSQVDPILEDFGELLDGINFAKPRIPIASTLKGAIVTEEGVFSPSYLEDQARQPVDFVGALKACQAEHLIDDKTVWIEIGPKPVLSALTAATLGIGRDKLLYTITNKDDNWKTVSASTTSAYLDALSLSWTNFHRDYTEFLTLLELPTYAFDLKKYWVTTKSAAPPVEPAPAPEKVLTPLVPGFPNASLQRVKEESIESSKAAVTFESMTCEPTLLPIIQGHLINGVPLCPASAFMDMAFSAAKYLYLRVNPGSSVPAMSLTGLNIIHPLIPDPRKKPDQTVIIKAEKMANSQTVNINFKSRCGRFSDDHGSCQVHFSDEKQWKAEWSNNAYFINSAKNSLVQRALAGTGHRLHKKVVYKLFANLVRYDEPFQAMQEVFVEEDFSSDAVAIVKLSPANQSRFTFSPYWSDSLIHVAGFVLNGKPNVDDDNHWIASGFGSFRALQSVQPGITYESYVHIRPGAGQNTAHCDVYIFEGDEIVGSSTGIIFTRMSRRVLEAVIGKGDTYSSSAITPAKPSVAPTKVLPQPKAEVFLSGRTSPSLSDTESGETPGTSVDGDDADEVISIILAKTGFDAADAEPFTKITDMGLDSLLTIEVISELKNSLGLELPASFFNHNPTIADVRRALGNDDKPTPKPKKKKAPVAAPTLTPVAASTSASVPSSSESEAEMAISTILAKTGFDPADVEPFTRITDMGLDSILTIEVISELKSTIGLELPASFFNHNPTVADVRKALSDEDEPKAETPAVSAQSNQSAVEEPVTKNTKPISSYHSNVVLVQGRSKSKKMPLFLITDGAGSSMSYMHFPPLFSGDNPVYACESPFLDKPEDFTYSIEEVSDLYAEAIRKIQPHGPYLLGGWSLGGLYAFEVSKRFINAGEVVKGLFVLDFKFPVSSKAKNQIVPSMEMVEMIGVANGVNVPGKGFIIAPSSPKTKLHSLQSVRAAVKYVVDPMKPGRAPLNTYVVWAGQGLETLLGGIPAGIEDMLKQEKLHSDPDTDTQAYTMLLWFFGKRKEQEGPDGWDLATQSEVHCSSLPCDHFSMVNKSFAHHTGKHLSSLISQCLSS</sequence>
<keyword evidence="3" id="KW-0808">Transferase</keyword>
<evidence type="ECO:0000259" key="6">
    <source>
        <dbReference type="PROSITE" id="PS50075"/>
    </source>
</evidence>
<protein>
    <submittedName>
        <fullName evidence="9">Conidial yellow pigment biosynthesis polyketide synthase</fullName>
    </submittedName>
</protein>
<dbReference type="Pfam" id="PF16073">
    <property type="entry name" value="SAT"/>
    <property type="match status" value="1"/>
</dbReference>
<dbReference type="InterPro" id="IPR032088">
    <property type="entry name" value="SAT"/>
</dbReference>
<dbReference type="InterPro" id="IPR001227">
    <property type="entry name" value="Ac_transferase_dom_sf"/>
</dbReference>
<dbReference type="PROSITE" id="PS52004">
    <property type="entry name" value="KS3_2"/>
    <property type="match status" value="1"/>
</dbReference>
<dbReference type="Pfam" id="PF00550">
    <property type="entry name" value="PP-binding"/>
    <property type="match status" value="2"/>
</dbReference>
<feature type="active site" description="Proton acceptor; for dehydratase activity" evidence="4">
    <location>
        <position position="1317"/>
    </location>
</feature>
<dbReference type="InterPro" id="IPR030918">
    <property type="entry name" value="PT_fungal_PKS"/>
</dbReference>
<dbReference type="InterPro" id="IPR009081">
    <property type="entry name" value="PP-bd_ACP"/>
</dbReference>
<dbReference type="PROSITE" id="PS50075">
    <property type="entry name" value="CARRIER"/>
    <property type="match status" value="2"/>
</dbReference>
<dbReference type="SMART" id="SM00827">
    <property type="entry name" value="PKS_AT"/>
    <property type="match status" value="1"/>
</dbReference>
<evidence type="ECO:0000256" key="3">
    <source>
        <dbReference type="ARBA" id="ARBA00022679"/>
    </source>
</evidence>
<dbReference type="SUPFAM" id="SSF53474">
    <property type="entry name" value="alpha/beta-Hydrolases"/>
    <property type="match status" value="1"/>
</dbReference>
<dbReference type="SMART" id="SM00823">
    <property type="entry name" value="PKS_PP"/>
    <property type="match status" value="2"/>
</dbReference>
<feature type="region of interest" description="Disordered" evidence="5">
    <location>
        <begin position="1719"/>
        <end position="1760"/>
    </location>
</feature>
<organism evidence="9 10">
    <name type="scientific">Trichoderma gamsii</name>
    <dbReference type="NCBI Taxonomy" id="398673"/>
    <lineage>
        <taxon>Eukaryota</taxon>
        <taxon>Fungi</taxon>
        <taxon>Dikarya</taxon>
        <taxon>Ascomycota</taxon>
        <taxon>Pezizomycotina</taxon>
        <taxon>Sordariomycetes</taxon>
        <taxon>Hypocreomycetidae</taxon>
        <taxon>Hypocreales</taxon>
        <taxon>Hypocreaceae</taxon>
        <taxon>Trichoderma</taxon>
    </lineage>
</organism>
<evidence type="ECO:0000256" key="5">
    <source>
        <dbReference type="SAM" id="MobiDB-lite"/>
    </source>
</evidence>
<dbReference type="Pfam" id="PF02801">
    <property type="entry name" value="Ketoacyl-synt_C"/>
    <property type="match status" value="1"/>
</dbReference>
<dbReference type="Gene3D" id="3.40.50.1820">
    <property type="entry name" value="alpha/beta hydrolase"/>
    <property type="match status" value="1"/>
</dbReference>
<proteinExistence type="predicted"/>
<dbReference type="InterPro" id="IPR006162">
    <property type="entry name" value="Ppantetheine_attach_site"/>
</dbReference>
<dbReference type="Gene3D" id="3.40.366.10">
    <property type="entry name" value="Malonyl-Coenzyme A Acyl Carrier Protein, domain 2"/>
    <property type="match status" value="2"/>
</dbReference>
<dbReference type="InterPro" id="IPR036736">
    <property type="entry name" value="ACP-like_sf"/>
</dbReference>
<dbReference type="GO" id="GO:0031177">
    <property type="term" value="F:phosphopantetheine binding"/>
    <property type="evidence" value="ECO:0007669"/>
    <property type="project" value="InterPro"/>
</dbReference>
<evidence type="ECO:0000259" key="7">
    <source>
        <dbReference type="PROSITE" id="PS52004"/>
    </source>
</evidence>
<dbReference type="Gene3D" id="3.10.129.110">
    <property type="entry name" value="Polyketide synthase dehydratase"/>
    <property type="match status" value="1"/>
</dbReference>
<feature type="domain" description="Ketosynthase family 3 (KS3)" evidence="7">
    <location>
        <begin position="367"/>
        <end position="800"/>
    </location>
</feature>
<dbReference type="Pfam" id="PF00109">
    <property type="entry name" value="ketoacyl-synt"/>
    <property type="match status" value="1"/>
</dbReference>
<feature type="compositionally biased region" description="Basic and acidic residues" evidence="5">
    <location>
        <begin position="1719"/>
        <end position="1728"/>
    </location>
</feature>
<feature type="compositionally biased region" description="Low complexity" evidence="5">
    <location>
        <begin position="1737"/>
        <end position="1759"/>
    </location>
</feature>
<dbReference type="InterPro" id="IPR014031">
    <property type="entry name" value="Ketoacyl_synth_C"/>
</dbReference>
<evidence type="ECO:0000256" key="4">
    <source>
        <dbReference type="PROSITE-ProRule" id="PRU01363"/>
    </source>
</evidence>
<dbReference type="Gene3D" id="3.40.47.10">
    <property type="match status" value="1"/>
</dbReference>
<dbReference type="Gene3D" id="3.30.70.3290">
    <property type="match status" value="1"/>
</dbReference>
<dbReference type="SUPFAM" id="SSF55048">
    <property type="entry name" value="Probable ACP-binding domain of malonyl-CoA ACP transacylase"/>
    <property type="match status" value="1"/>
</dbReference>
<dbReference type="SMART" id="SM00825">
    <property type="entry name" value="PKS_KS"/>
    <property type="match status" value="1"/>
</dbReference>
<dbReference type="SUPFAM" id="SSF53901">
    <property type="entry name" value="Thiolase-like"/>
    <property type="match status" value="1"/>
</dbReference>
<dbReference type="PANTHER" id="PTHR43775:SF37">
    <property type="entry name" value="SI:DKEY-61P9.11"/>
    <property type="match status" value="1"/>
</dbReference>
<feature type="domain" description="Carrier" evidence="6">
    <location>
        <begin position="1757"/>
        <end position="1833"/>
    </location>
</feature>
<feature type="compositionally biased region" description="Polar residues" evidence="5">
    <location>
        <begin position="1842"/>
        <end position="1857"/>
    </location>
</feature>
<feature type="compositionally biased region" description="Polar residues" evidence="5">
    <location>
        <begin position="1630"/>
        <end position="1647"/>
    </location>
</feature>
<dbReference type="InterPro" id="IPR001031">
    <property type="entry name" value="Thioesterase"/>
</dbReference>